<organism evidence="1 2">
    <name type="scientific">Acetonema longum DSM 6540</name>
    <dbReference type="NCBI Taxonomy" id="1009370"/>
    <lineage>
        <taxon>Bacteria</taxon>
        <taxon>Bacillati</taxon>
        <taxon>Bacillota</taxon>
        <taxon>Negativicutes</taxon>
        <taxon>Acetonemataceae</taxon>
        <taxon>Acetonema</taxon>
    </lineage>
</organism>
<reference evidence="1 2" key="1">
    <citation type="journal article" date="2011" name="EMBO J.">
        <title>Structural diversity of bacterial flagellar motors.</title>
        <authorList>
            <person name="Chen S."/>
            <person name="Beeby M."/>
            <person name="Murphy G.E."/>
            <person name="Leadbetter J.R."/>
            <person name="Hendrixson D.R."/>
            <person name="Briegel A."/>
            <person name="Li Z."/>
            <person name="Shi J."/>
            <person name="Tocheva E.I."/>
            <person name="Muller A."/>
            <person name="Dobro M.J."/>
            <person name="Jensen G.J."/>
        </authorList>
    </citation>
    <scope>NUCLEOTIDE SEQUENCE [LARGE SCALE GENOMIC DNA]</scope>
    <source>
        <strain evidence="1 2">DSM 6540</strain>
    </source>
</reference>
<keyword evidence="2" id="KW-1185">Reference proteome</keyword>
<evidence type="ECO:0000313" key="2">
    <source>
        <dbReference type="Proteomes" id="UP000003240"/>
    </source>
</evidence>
<sequence>MIPSKVSGDGVVDNKSKTSAAPTALALASVWVKNSVWAITWKVTKAAATQKNT</sequence>
<feature type="non-terminal residue" evidence="1">
    <location>
        <position position="53"/>
    </location>
</feature>
<name>F7NNK2_9FIRM</name>
<comment type="caution">
    <text evidence="1">The sequence shown here is derived from an EMBL/GenBank/DDBJ whole genome shotgun (WGS) entry which is preliminary data.</text>
</comment>
<dbReference type="AlphaFoldDB" id="F7NNK2"/>
<protein>
    <submittedName>
        <fullName evidence="1">Uncharacterized protein</fullName>
    </submittedName>
</protein>
<proteinExistence type="predicted"/>
<gene>
    <name evidence="1" type="ORF">ALO_18467</name>
</gene>
<accession>F7NNK2</accession>
<evidence type="ECO:0000313" key="1">
    <source>
        <dbReference type="EMBL" id="EGO62380.1"/>
    </source>
</evidence>
<dbReference type="Proteomes" id="UP000003240">
    <property type="component" value="Unassembled WGS sequence"/>
</dbReference>
<dbReference type="EMBL" id="AFGF01000223">
    <property type="protein sequence ID" value="EGO62380.1"/>
    <property type="molecule type" value="Genomic_DNA"/>
</dbReference>